<dbReference type="RefSeq" id="XP_043014108.1">
    <property type="nucleotide sequence ID" value="XM_043149502.1"/>
</dbReference>
<feature type="compositionally biased region" description="Acidic residues" evidence="8">
    <location>
        <begin position="673"/>
        <end position="685"/>
    </location>
</feature>
<evidence type="ECO:0000256" key="3">
    <source>
        <dbReference type="ARBA" id="ARBA00012759"/>
    </source>
</evidence>
<evidence type="ECO:0000256" key="5">
    <source>
        <dbReference type="ARBA" id="ARBA00022786"/>
    </source>
</evidence>
<dbReference type="PANTHER" id="PTHR24006:SF888">
    <property type="entry name" value="UBIQUITIN CARBOXYL-TERMINAL HYDROLASE 30"/>
    <property type="match status" value="1"/>
</dbReference>
<keyword evidence="7" id="KW-0788">Thiol protease</keyword>
<keyword evidence="6" id="KW-0378">Hydrolase</keyword>
<gene>
    <name evidence="10" type="ORF">E1B28_004970</name>
</gene>
<evidence type="ECO:0000256" key="8">
    <source>
        <dbReference type="SAM" id="MobiDB-lite"/>
    </source>
</evidence>
<feature type="region of interest" description="Disordered" evidence="8">
    <location>
        <begin position="338"/>
        <end position="570"/>
    </location>
</feature>
<evidence type="ECO:0000259" key="9">
    <source>
        <dbReference type="PROSITE" id="PS50235"/>
    </source>
</evidence>
<dbReference type="EC" id="3.4.19.12" evidence="3"/>
<feature type="compositionally biased region" description="Basic and acidic residues" evidence="8">
    <location>
        <begin position="361"/>
        <end position="372"/>
    </location>
</feature>
<dbReference type="AlphaFoldDB" id="A0A9P7UZT1"/>
<dbReference type="GeneID" id="66074046"/>
<dbReference type="GO" id="GO:0004843">
    <property type="term" value="F:cysteine-type deubiquitinase activity"/>
    <property type="evidence" value="ECO:0007669"/>
    <property type="project" value="UniProtKB-EC"/>
</dbReference>
<comment type="catalytic activity">
    <reaction evidence="1">
        <text>Thiol-dependent hydrolysis of ester, thioester, amide, peptide and isopeptide bonds formed by the C-terminal Gly of ubiquitin (a 76-residue protein attached to proteins as an intracellular targeting signal).</text>
        <dbReference type="EC" id="3.4.19.12"/>
    </reaction>
</comment>
<feature type="compositionally biased region" description="Low complexity" evidence="8">
    <location>
        <begin position="864"/>
        <end position="874"/>
    </location>
</feature>
<feature type="compositionally biased region" description="Low complexity" evidence="8">
    <location>
        <begin position="889"/>
        <end position="908"/>
    </location>
</feature>
<dbReference type="InterPro" id="IPR001394">
    <property type="entry name" value="Peptidase_C19_UCH"/>
</dbReference>
<reference evidence="10" key="1">
    <citation type="journal article" date="2021" name="Genome Biol. Evol.">
        <title>The assembled and annotated genome of the fairy-ring fungus Marasmius oreades.</title>
        <authorList>
            <person name="Hiltunen M."/>
            <person name="Ament-Velasquez S.L."/>
            <person name="Johannesson H."/>
        </authorList>
    </citation>
    <scope>NUCLEOTIDE SEQUENCE</scope>
    <source>
        <strain evidence="10">03SP1</strain>
    </source>
</reference>
<evidence type="ECO:0000313" key="11">
    <source>
        <dbReference type="Proteomes" id="UP001049176"/>
    </source>
</evidence>
<dbReference type="KEGG" id="more:E1B28_004970"/>
<dbReference type="InterPro" id="IPR018200">
    <property type="entry name" value="USP_CS"/>
</dbReference>
<feature type="compositionally biased region" description="Low complexity" evidence="8">
    <location>
        <begin position="775"/>
        <end position="796"/>
    </location>
</feature>
<accession>A0A9P7UZT1</accession>
<dbReference type="GO" id="GO:0016579">
    <property type="term" value="P:protein deubiquitination"/>
    <property type="evidence" value="ECO:0007669"/>
    <property type="project" value="InterPro"/>
</dbReference>
<evidence type="ECO:0000256" key="6">
    <source>
        <dbReference type="ARBA" id="ARBA00022801"/>
    </source>
</evidence>
<dbReference type="Gene3D" id="3.90.70.10">
    <property type="entry name" value="Cysteine proteinases"/>
    <property type="match status" value="2"/>
</dbReference>
<feature type="compositionally biased region" description="Polar residues" evidence="8">
    <location>
        <begin position="827"/>
        <end position="847"/>
    </location>
</feature>
<dbReference type="InterPro" id="IPR028889">
    <property type="entry name" value="USP"/>
</dbReference>
<dbReference type="SUPFAM" id="SSF54001">
    <property type="entry name" value="Cysteine proteinases"/>
    <property type="match status" value="1"/>
</dbReference>
<feature type="compositionally biased region" description="Low complexity" evidence="8">
    <location>
        <begin position="704"/>
        <end position="722"/>
    </location>
</feature>
<dbReference type="PANTHER" id="PTHR24006">
    <property type="entry name" value="UBIQUITIN CARBOXYL-TERMINAL HYDROLASE"/>
    <property type="match status" value="1"/>
</dbReference>
<feature type="compositionally biased region" description="Polar residues" evidence="8">
    <location>
        <begin position="596"/>
        <end position="612"/>
    </location>
</feature>
<feature type="region of interest" description="Disordered" evidence="8">
    <location>
        <begin position="821"/>
        <end position="929"/>
    </location>
</feature>
<keyword evidence="5" id="KW-0833">Ubl conjugation pathway</keyword>
<evidence type="ECO:0000313" key="10">
    <source>
        <dbReference type="EMBL" id="KAG7097638.1"/>
    </source>
</evidence>
<feature type="region of interest" description="Disordered" evidence="8">
    <location>
        <begin position="763"/>
        <end position="798"/>
    </location>
</feature>
<dbReference type="GO" id="GO:0006508">
    <property type="term" value="P:proteolysis"/>
    <property type="evidence" value="ECO:0007669"/>
    <property type="project" value="UniProtKB-KW"/>
</dbReference>
<name>A0A9P7UZT1_9AGAR</name>
<feature type="domain" description="USP" evidence="9">
    <location>
        <begin position="31"/>
        <end position="1096"/>
    </location>
</feature>
<dbReference type="InterPro" id="IPR038765">
    <property type="entry name" value="Papain-like_cys_pep_sf"/>
</dbReference>
<feature type="compositionally biased region" description="Low complexity" evidence="8">
    <location>
        <begin position="537"/>
        <end position="547"/>
    </location>
</feature>
<dbReference type="PROSITE" id="PS50235">
    <property type="entry name" value="USP_3"/>
    <property type="match status" value="1"/>
</dbReference>
<dbReference type="Pfam" id="PF00443">
    <property type="entry name" value="UCH"/>
    <property type="match status" value="1"/>
</dbReference>
<keyword evidence="4" id="KW-0645">Protease</keyword>
<evidence type="ECO:0000256" key="4">
    <source>
        <dbReference type="ARBA" id="ARBA00022670"/>
    </source>
</evidence>
<dbReference type="EMBL" id="CM032182">
    <property type="protein sequence ID" value="KAG7097638.1"/>
    <property type="molecule type" value="Genomic_DNA"/>
</dbReference>
<comment type="similarity">
    <text evidence="2">Belongs to the peptidase C19 family.</text>
</comment>
<comment type="caution">
    <text evidence="10">The sequence shown here is derived from an EMBL/GenBank/DDBJ whole genome shotgun (WGS) entry which is preliminary data.</text>
</comment>
<dbReference type="OrthoDB" id="420187at2759"/>
<evidence type="ECO:0000256" key="2">
    <source>
        <dbReference type="ARBA" id="ARBA00009085"/>
    </source>
</evidence>
<keyword evidence="11" id="KW-1185">Reference proteome</keyword>
<evidence type="ECO:0000256" key="1">
    <source>
        <dbReference type="ARBA" id="ARBA00000707"/>
    </source>
</evidence>
<feature type="compositionally biased region" description="Polar residues" evidence="8">
    <location>
        <begin position="462"/>
        <end position="475"/>
    </location>
</feature>
<evidence type="ECO:0000256" key="7">
    <source>
        <dbReference type="ARBA" id="ARBA00022807"/>
    </source>
</evidence>
<sequence>MMTKSKALTPQEMYRLRKQQEERERLAYLPPGLVNHGNTCFMNSVLQGLIATRLLSNLILFEPIPLEVQRHSANALVSQRSPQLTNGHPWSGTYQKEWVEGMHIGDVFVNVMYKAWSVQRNRGRESLTPRQLLMTLGRKYDQYLDFAQQDAHEFLRILLDAMRMEEFDVIKKRQPPPARRSARRRTVVLPKIQLSSSTHSAEPLTPQLYIPPQTQPSDELPLMSFADMLFGGQLTSVLVCQKCKNISHTYEDFNDLSLSIKAEDYAKERKRDRFKKLAKKMVLGRSGTLKPAFSSGAEPETRVASEPTLQTPAPNKGGLSVETDSVHNGIGAAAAGLLRSSSVPPSPSPHAENQVPPFEIDSSRRRSLDDLTSRGLDMSGEKQDSDTEDGDVVVVSAPPTPEERKIEFAKEPEREEKVKAGGKGWGEKLGRRLSMTVGLGRSGSVKDKEKRRSRSRGDQENPPLSKTNTLESSAESVGPEIRLSPPPNKRHPVAEECDGDLNETIRPQDRGKHQRHSDVTEDGKLKEKISMPIQKNVSPSAASSSVSLPKFPNIQRSKSPKPPKPSKGESEYLRQILADVTTSTSYTFPHLPGFNHNANGAQSATSPPSSPHANGSWFLKLGLPLPSVEECLKMFTAVEVLDGENMVGCRRCWKIANGCYRPKAGKNDGNHEEDGDDGDESDEDDHERQNPLSGPTPESDVRRPSISSASNIPVSPSSISSPSLNTYGYTSASDSASFSSLSSFNGSITGTSTSDTDLVHLSHKVPRSLPPPPLSSLRSHSHGSPSVNSLSPSTSNRLPIISTADTPVEVLASAPLTARPNHAALPRSNSYDTSNYHHPYHTLSQSLDSRESLLSIPPARSRRISTSTRSSISMTEDETSEDDLESDASHTVSVISAASSAPSISAQSNNTGAPPSLPPKPKKSKVPKPTMMRPAYKRYLIATPPPILVIHLKRFQQISKMPMMSFSSGFKKLDDYVAFPESLDLTPFLAPKKEDFGLGKKGSGESKKDSIKEKRKDKEQCMYRLYAVVVHIGNMLGGHYIAYTALPEQDVYGGVQEWKTNSAPRQWAYISDTNVRLTTLEEVLKAKAYICFYERI</sequence>
<feature type="region of interest" description="Disordered" evidence="8">
    <location>
        <begin position="593"/>
        <end position="612"/>
    </location>
</feature>
<dbReference type="PROSITE" id="PS00973">
    <property type="entry name" value="USP_2"/>
    <property type="match status" value="1"/>
</dbReference>
<organism evidence="10 11">
    <name type="scientific">Marasmius oreades</name>
    <name type="common">fairy-ring Marasmius</name>
    <dbReference type="NCBI Taxonomy" id="181124"/>
    <lineage>
        <taxon>Eukaryota</taxon>
        <taxon>Fungi</taxon>
        <taxon>Dikarya</taxon>
        <taxon>Basidiomycota</taxon>
        <taxon>Agaricomycotina</taxon>
        <taxon>Agaricomycetes</taxon>
        <taxon>Agaricomycetidae</taxon>
        <taxon>Agaricales</taxon>
        <taxon>Marasmiineae</taxon>
        <taxon>Marasmiaceae</taxon>
        <taxon>Marasmius</taxon>
    </lineage>
</organism>
<dbReference type="GO" id="GO:0005829">
    <property type="term" value="C:cytosol"/>
    <property type="evidence" value="ECO:0007669"/>
    <property type="project" value="TreeGrafter"/>
</dbReference>
<dbReference type="PROSITE" id="PS00972">
    <property type="entry name" value="USP_1"/>
    <property type="match status" value="1"/>
</dbReference>
<dbReference type="GO" id="GO:0005634">
    <property type="term" value="C:nucleus"/>
    <property type="evidence" value="ECO:0007669"/>
    <property type="project" value="TreeGrafter"/>
</dbReference>
<feature type="region of interest" description="Disordered" evidence="8">
    <location>
        <begin position="663"/>
        <end position="722"/>
    </location>
</feature>
<proteinExistence type="inferred from homology"/>
<feature type="compositionally biased region" description="Acidic residues" evidence="8">
    <location>
        <begin position="875"/>
        <end position="886"/>
    </location>
</feature>
<dbReference type="Proteomes" id="UP001049176">
    <property type="component" value="Chromosome 2"/>
</dbReference>
<feature type="region of interest" description="Disordered" evidence="8">
    <location>
        <begin position="288"/>
        <end position="324"/>
    </location>
</feature>
<dbReference type="InterPro" id="IPR050164">
    <property type="entry name" value="Peptidase_C19"/>
</dbReference>
<feature type="compositionally biased region" description="Basic and acidic residues" evidence="8">
    <location>
        <begin position="401"/>
        <end position="430"/>
    </location>
</feature>
<feature type="compositionally biased region" description="Basic and acidic residues" evidence="8">
    <location>
        <begin position="444"/>
        <end position="459"/>
    </location>
</feature>
<feature type="compositionally biased region" description="Basic and acidic residues" evidence="8">
    <location>
        <begin position="506"/>
        <end position="529"/>
    </location>
</feature>
<protein>
    <recommendedName>
        <fullName evidence="3">ubiquitinyl hydrolase 1</fullName>
        <ecNumber evidence="3">3.4.19.12</ecNumber>
    </recommendedName>
</protein>